<dbReference type="CDD" id="cd22191">
    <property type="entry name" value="DPBB_RlpA_EXP_N-like"/>
    <property type="match status" value="1"/>
</dbReference>
<evidence type="ECO:0000256" key="1">
    <source>
        <dbReference type="ARBA" id="ARBA00022729"/>
    </source>
</evidence>
<dbReference type="InterPro" id="IPR001153">
    <property type="entry name" value="Barwin_dom"/>
</dbReference>
<protein>
    <recommendedName>
        <fullName evidence="2">Barwin domain-containing protein</fullName>
    </recommendedName>
</protein>
<dbReference type="EMBL" id="SDIL01000023">
    <property type="protein sequence ID" value="RXK40018.1"/>
    <property type="molecule type" value="Genomic_DNA"/>
</dbReference>
<evidence type="ECO:0000313" key="4">
    <source>
        <dbReference type="Proteomes" id="UP000289152"/>
    </source>
</evidence>
<dbReference type="PANTHER" id="PTHR31836:SF25">
    <property type="entry name" value="RLPA-LIKE PROTEIN DOUBLE-PSI BETA-BARREL DOMAIN-CONTAINING PROTEIN"/>
    <property type="match status" value="1"/>
</dbReference>
<organism evidence="3 4">
    <name type="scientific">Tremella mesenterica</name>
    <name type="common">Jelly fungus</name>
    <dbReference type="NCBI Taxonomy" id="5217"/>
    <lineage>
        <taxon>Eukaryota</taxon>
        <taxon>Fungi</taxon>
        <taxon>Dikarya</taxon>
        <taxon>Basidiomycota</taxon>
        <taxon>Agaricomycotina</taxon>
        <taxon>Tremellomycetes</taxon>
        <taxon>Tremellales</taxon>
        <taxon>Tremellaceae</taxon>
        <taxon>Tremella</taxon>
    </lineage>
</organism>
<accession>A0A4Q1BQ23</accession>
<dbReference type="VEuPathDB" id="FungiDB:TREMEDRAFT_33345"/>
<dbReference type="Pfam" id="PF00967">
    <property type="entry name" value="Barwin"/>
    <property type="match status" value="1"/>
</dbReference>
<comment type="caution">
    <text evidence="3">The sequence shown here is derived from an EMBL/GenBank/DDBJ whole genome shotgun (WGS) entry which is preliminary data.</text>
</comment>
<feature type="domain" description="Barwin" evidence="2">
    <location>
        <begin position="51"/>
        <end position="99"/>
    </location>
</feature>
<keyword evidence="1" id="KW-0732">Signal</keyword>
<dbReference type="AlphaFoldDB" id="A0A4Q1BQ23"/>
<dbReference type="InterPro" id="IPR036908">
    <property type="entry name" value="RlpA-like_sf"/>
</dbReference>
<dbReference type="OrthoDB" id="623670at2759"/>
<dbReference type="InterPro" id="IPR051477">
    <property type="entry name" value="Expansin_CellWall"/>
</dbReference>
<keyword evidence="4" id="KW-1185">Reference proteome</keyword>
<dbReference type="GO" id="GO:0050832">
    <property type="term" value="P:defense response to fungus"/>
    <property type="evidence" value="ECO:0007669"/>
    <property type="project" value="InterPro"/>
</dbReference>
<dbReference type="Gene3D" id="2.40.40.10">
    <property type="entry name" value="RlpA-like domain"/>
    <property type="match status" value="1"/>
</dbReference>
<gene>
    <name evidence="3" type="ORF">M231_02658</name>
</gene>
<proteinExistence type="predicted"/>
<dbReference type="Proteomes" id="UP000289152">
    <property type="component" value="Unassembled WGS sequence"/>
</dbReference>
<dbReference type="SUPFAM" id="SSF50685">
    <property type="entry name" value="Barwin-like endoglucanases"/>
    <property type="match status" value="1"/>
</dbReference>
<dbReference type="STRING" id="5217.A0A4Q1BQ23"/>
<evidence type="ECO:0000259" key="2">
    <source>
        <dbReference type="Pfam" id="PF00967"/>
    </source>
</evidence>
<dbReference type="GO" id="GO:0042742">
    <property type="term" value="P:defense response to bacterium"/>
    <property type="evidence" value="ECO:0007669"/>
    <property type="project" value="InterPro"/>
</dbReference>
<reference evidence="3 4" key="1">
    <citation type="submission" date="2016-06" db="EMBL/GenBank/DDBJ databases">
        <title>Evolution of pathogenesis and genome organization in the Tremellales.</title>
        <authorList>
            <person name="Cuomo C."/>
            <person name="Litvintseva A."/>
            <person name="Heitman J."/>
            <person name="Chen Y."/>
            <person name="Sun S."/>
            <person name="Springer D."/>
            <person name="Dromer F."/>
            <person name="Young S."/>
            <person name="Zeng Q."/>
            <person name="Chapman S."/>
            <person name="Gujja S."/>
            <person name="Saif S."/>
            <person name="Birren B."/>
        </authorList>
    </citation>
    <scope>NUCLEOTIDE SEQUENCE [LARGE SCALE GENOMIC DNA]</scope>
    <source>
        <strain evidence="3 4">ATCC 28783</strain>
    </source>
</reference>
<sequence>MAWAIPTNDNKSQGKYSGQATYFYPGLGACGWTNGDDDMIVAQSELLFKPNHGADCGRIVEITNVKKGNVATAKLVDECPGCSQGSLDMSPALFSKLNDGDLDAGVFNITWHFQS</sequence>
<evidence type="ECO:0000313" key="3">
    <source>
        <dbReference type="EMBL" id="RXK40018.1"/>
    </source>
</evidence>
<dbReference type="InParanoid" id="A0A4Q1BQ23"/>
<name>A0A4Q1BQ23_TREME</name>
<dbReference type="PANTHER" id="PTHR31836">
    <property type="match status" value="1"/>
</dbReference>